<dbReference type="InterPro" id="IPR014776">
    <property type="entry name" value="4pyrrole_Mease_sub2"/>
</dbReference>
<protein>
    <submittedName>
        <fullName evidence="1">Uroporphyrin-III methyltransferase</fullName>
        <ecNumber evidence="1">2.1.1.107</ecNumber>
    </submittedName>
</protein>
<feature type="non-terminal residue" evidence="1">
    <location>
        <position position="1"/>
    </location>
</feature>
<comment type="caution">
    <text evidence="1">The sequence shown here is derived from an EMBL/GenBank/DDBJ whole genome shotgun (WGS) entry which is preliminary data.</text>
</comment>
<evidence type="ECO:0000313" key="2">
    <source>
        <dbReference type="EMBL" id="RXI42345.1"/>
    </source>
</evidence>
<evidence type="ECO:0000313" key="3">
    <source>
        <dbReference type="Proteomes" id="UP000290378"/>
    </source>
</evidence>
<dbReference type="EC" id="2.1.1.107" evidence="1"/>
<dbReference type="EMBL" id="NXII01000004">
    <property type="protein sequence ID" value="RXI42345.1"/>
    <property type="molecule type" value="Genomic_DNA"/>
</dbReference>
<dbReference type="AlphaFoldDB" id="A0AA94JU54"/>
<reference evidence="1 3" key="1">
    <citation type="submission" date="2017-09" db="EMBL/GenBank/DDBJ databases">
        <title>Genomics of the genus Arcobacter.</title>
        <authorList>
            <person name="Perez-Cataluna A."/>
            <person name="Figueras M.J."/>
            <person name="Salas-Masso N."/>
        </authorList>
    </citation>
    <scope>NUCLEOTIDE SEQUENCE [LARGE SCALE GENOMIC DNA]</scope>
    <source>
        <strain evidence="1 3">CECT 7834</strain>
    </source>
</reference>
<dbReference type="Gene3D" id="3.30.950.10">
    <property type="entry name" value="Methyltransferase, Cobalt-precorrin-4 Transmethylase, Domain 2"/>
    <property type="match status" value="1"/>
</dbReference>
<dbReference type="InterPro" id="IPR035996">
    <property type="entry name" value="4pyrrol_Methylase_sf"/>
</dbReference>
<sequence>EQEVVVGTLETIVEESKNLPTPVMIVIGEVVNLRDKIKWFN</sequence>
<dbReference type="GO" id="GO:0004851">
    <property type="term" value="F:uroporphyrin-III C-methyltransferase activity"/>
    <property type="evidence" value="ECO:0007669"/>
    <property type="project" value="UniProtKB-EC"/>
</dbReference>
<dbReference type="SUPFAM" id="SSF53790">
    <property type="entry name" value="Tetrapyrrole methylase"/>
    <property type="match status" value="1"/>
</dbReference>
<accession>A0AA94JU54</accession>
<dbReference type="EMBL" id="NXII01000029">
    <property type="protein sequence ID" value="RXI37326.1"/>
    <property type="molecule type" value="Genomic_DNA"/>
</dbReference>
<gene>
    <name evidence="2" type="ORF">CP963_04660</name>
    <name evidence="1" type="ORF">CP963_12875</name>
</gene>
<proteinExistence type="predicted"/>
<keyword evidence="1" id="KW-0489">Methyltransferase</keyword>
<dbReference type="Proteomes" id="UP000290378">
    <property type="component" value="Unassembled WGS sequence"/>
</dbReference>
<organism evidence="1 3">
    <name type="scientific">Arcobacter cloacae</name>
    <dbReference type="NCBI Taxonomy" id="1054034"/>
    <lineage>
        <taxon>Bacteria</taxon>
        <taxon>Pseudomonadati</taxon>
        <taxon>Campylobacterota</taxon>
        <taxon>Epsilonproteobacteria</taxon>
        <taxon>Campylobacterales</taxon>
        <taxon>Arcobacteraceae</taxon>
        <taxon>Arcobacter</taxon>
    </lineage>
</organism>
<evidence type="ECO:0000313" key="1">
    <source>
        <dbReference type="EMBL" id="RXI37326.1"/>
    </source>
</evidence>
<keyword evidence="1" id="KW-0808">Transferase</keyword>
<keyword evidence="3" id="KW-1185">Reference proteome</keyword>
<dbReference type="GO" id="GO:0032259">
    <property type="term" value="P:methylation"/>
    <property type="evidence" value="ECO:0007669"/>
    <property type="project" value="UniProtKB-KW"/>
</dbReference>
<name>A0AA94JU54_9BACT</name>